<protein>
    <submittedName>
        <fullName evidence="2">Uncharacterized protein</fullName>
    </submittedName>
</protein>
<feature type="compositionally biased region" description="Basic and acidic residues" evidence="1">
    <location>
        <begin position="13"/>
        <end position="22"/>
    </location>
</feature>
<sequence length="201" mass="22368">MRIPPWNQTGYPGHREPLPRDGTRDCGVLERVIRRHWSGAPRRELVAAVDELAGLPVHLATRLAEDLDGIWLGADTLAEQPEPDGSCDARVADSAGLYMGRTVVIAGGAHSSGALVHHMIGHALCDLDETDRTPEWRRIMRFCRPLLGLDRYRDHPSEWWAETYALCASRRLDRLVRLLAGDGGAAAAVAAYHQRRQGWVR</sequence>
<evidence type="ECO:0000256" key="1">
    <source>
        <dbReference type="SAM" id="MobiDB-lite"/>
    </source>
</evidence>
<evidence type="ECO:0000313" key="3">
    <source>
        <dbReference type="Proteomes" id="UP001230426"/>
    </source>
</evidence>
<feature type="region of interest" description="Disordered" evidence="1">
    <location>
        <begin position="1"/>
        <end position="22"/>
    </location>
</feature>
<feature type="compositionally biased region" description="Polar residues" evidence="1">
    <location>
        <begin position="1"/>
        <end position="10"/>
    </location>
</feature>
<gene>
    <name evidence="2" type="ORF">J2S55_005955</name>
</gene>
<dbReference type="EMBL" id="JAUSRB010000002">
    <property type="protein sequence ID" value="MDP9866689.1"/>
    <property type="molecule type" value="Genomic_DNA"/>
</dbReference>
<dbReference type="RefSeq" id="WP_306867726.1">
    <property type="nucleotide sequence ID" value="NZ_JAUSRB010000002.1"/>
</dbReference>
<proteinExistence type="predicted"/>
<name>A0ABT9RD41_9ACTN</name>
<dbReference type="Proteomes" id="UP001230426">
    <property type="component" value="Unassembled WGS sequence"/>
</dbReference>
<organism evidence="2 3">
    <name type="scientific">Streptosporangium brasiliense</name>
    <dbReference type="NCBI Taxonomy" id="47480"/>
    <lineage>
        <taxon>Bacteria</taxon>
        <taxon>Bacillati</taxon>
        <taxon>Actinomycetota</taxon>
        <taxon>Actinomycetes</taxon>
        <taxon>Streptosporangiales</taxon>
        <taxon>Streptosporangiaceae</taxon>
        <taxon>Streptosporangium</taxon>
    </lineage>
</organism>
<evidence type="ECO:0000313" key="2">
    <source>
        <dbReference type="EMBL" id="MDP9866689.1"/>
    </source>
</evidence>
<accession>A0ABT9RD41</accession>
<reference evidence="2 3" key="1">
    <citation type="submission" date="2023-07" db="EMBL/GenBank/DDBJ databases">
        <title>Sequencing the genomes of 1000 actinobacteria strains.</title>
        <authorList>
            <person name="Klenk H.-P."/>
        </authorList>
    </citation>
    <scope>NUCLEOTIDE SEQUENCE [LARGE SCALE GENOMIC DNA]</scope>
    <source>
        <strain evidence="2 3">DSM 44109</strain>
    </source>
</reference>
<keyword evidence="3" id="KW-1185">Reference proteome</keyword>
<comment type="caution">
    <text evidence="2">The sequence shown here is derived from an EMBL/GenBank/DDBJ whole genome shotgun (WGS) entry which is preliminary data.</text>
</comment>